<dbReference type="Pfam" id="PF13230">
    <property type="entry name" value="GATase_4"/>
    <property type="match status" value="1"/>
</dbReference>
<dbReference type="InterPro" id="IPR026869">
    <property type="entry name" value="EgtC-like"/>
</dbReference>
<dbReference type="Gene3D" id="3.60.20.10">
    <property type="entry name" value="Glutamine Phosphoribosylpyrophosphate, subunit 1, domain 1"/>
    <property type="match status" value="1"/>
</dbReference>
<dbReference type="PANTHER" id="PTHR42824:SF1">
    <property type="entry name" value="GLUTAMINE AMIDOTRANSFERASE YAFJ-RELATED"/>
    <property type="match status" value="1"/>
</dbReference>
<dbReference type="InterPro" id="IPR017932">
    <property type="entry name" value="GATase_2_dom"/>
</dbReference>
<name>A0A6J6K2C6_9ZZZZ</name>
<keyword evidence="1" id="KW-0315">Glutamine amidotransferase</keyword>
<dbReference type="PANTHER" id="PTHR42824">
    <property type="entry name" value="GLUTAMINE AMIDOTRANSFERASE"/>
    <property type="match status" value="1"/>
</dbReference>
<evidence type="ECO:0000313" key="4">
    <source>
        <dbReference type="EMBL" id="CAB4642543.1"/>
    </source>
</evidence>
<dbReference type="EMBL" id="CAEZWD010000008">
    <property type="protein sequence ID" value="CAB4642155.1"/>
    <property type="molecule type" value="Genomic_DNA"/>
</dbReference>
<accession>A0A6J6K2C6</accession>
<evidence type="ECO:0000259" key="2">
    <source>
        <dbReference type="PROSITE" id="PS51278"/>
    </source>
</evidence>
<evidence type="ECO:0000313" key="3">
    <source>
        <dbReference type="EMBL" id="CAB4642155.1"/>
    </source>
</evidence>
<sequence length="252" mass="27852">MCRLFAWHSTNPLSVDAALGSDLPAFTELSTIHRDGWGIAYGEADEIKLVRDTSPAHKSKVYSDLVTQMKSTDAIAHLRWATEELAVCIPNTHPFVKKSSMGEIAFIHNGGVARGDSLNALIDADYLAELEGDTDSEQYFAALLTQLRKSDGDLVAAYQALVKDFAPIHYTSINAMILTETELVIVCQHKPENRSPELQPDYYDLFWQSVEGVTSAWSSGVRPNPNNFNELKNGSLLRINRNTGDVTTHEIG</sequence>
<dbReference type="AlphaFoldDB" id="A0A6J6K2C6"/>
<proteinExistence type="predicted"/>
<dbReference type="EMBL" id="CAEZWI010000001">
    <property type="protein sequence ID" value="CAB4642543.1"/>
    <property type="molecule type" value="Genomic_DNA"/>
</dbReference>
<dbReference type="SUPFAM" id="SSF56235">
    <property type="entry name" value="N-terminal nucleophile aminohydrolases (Ntn hydrolases)"/>
    <property type="match status" value="1"/>
</dbReference>
<dbReference type="PROSITE" id="PS51278">
    <property type="entry name" value="GATASE_TYPE_2"/>
    <property type="match status" value="1"/>
</dbReference>
<reference evidence="4" key="1">
    <citation type="submission" date="2020-05" db="EMBL/GenBank/DDBJ databases">
        <authorList>
            <person name="Chiriac C."/>
            <person name="Salcher M."/>
            <person name="Ghai R."/>
            <person name="Kavagutti S V."/>
        </authorList>
    </citation>
    <scope>NUCLEOTIDE SEQUENCE</scope>
</reference>
<gene>
    <name evidence="3" type="ORF">UFOPK2171_00151</name>
    <name evidence="4" type="ORF">UFOPK2237_00008</name>
</gene>
<evidence type="ECO:0000256" key="1">
    <source>
        <dbReference type="ARBA" id="ARBA00022962"/>
    </source>
</evidence>
<protein>
    <submittedName>
        <fullName evidence="4">Unannotated protein</fullName>
    </submittedName>
</protein>
<dbReference type="InterPro" id="IPR029055">
    <property type="entry name" value="Ntn_hydrolases_N"/>
</dbReference>
<feature type="domain" description="Glutamine amidotransferase type-2" evidence="2">
    <location>
        <begin position="2"/>
        <end position="252"/>
    </location>
</feature>
<organism evidence="4">
    <name type="scientific">freshwater metagenome</name>
    <dbReference type="NCBI Taxonomy" id="449393"/>
    <lineage>
        <taxon>unclassified sequences</taxon>
        <taxon>metagenomes</taxon>
        <taxon>ecological metagenomes</taxon>
    </lineage>
</organism>